<evidence type="ECO:0000256" key="1">
    <source>
        <dbReference type="ARBA" id="ARBA00004127"/>
    </source>
</evidence>
<dbReference type="InterPro" id="IPR017969">
    <property type="entry name" value="Heavy-metal-associated_CS"/>
</dbReference>
<evidence type="ECO:0000256" key="13">
    <source>
        <dbReference type="ARBA" id="ARBA00022989"/>
    </source>
</evidence>
<dbReference type="GO" id="GO:0140581">
    <property type="term" value="F:P-type monovalent copper transporter activity"/>
    <property type="evidence" value="ECO:0007669"/>
    <property type="project" value="UniProtKB-EC"/>
</dbReference>
<dbReference type="GO" id="GO:0016887">
    <property type="term" value="F:ATP hydrolysis activity"/>
    <property type="evidence" value="ECO:0007669"/>
    <property type="project" value="InterPro"/>
</dbReference>
<dbReference type="FunFam" id="3.30.70.100:FF:000001">
    <property type="entry name" value="ATPase copper transporting beta"/>
    <property type="match status" value="2"/>
</dbReference>
<dbReference type="PROSITE" id="PS50846">
    <property type="entry name" value="HMA_2"/>
    <property type="match status" value="2"/>
</dbReference>
<keyword evidence="4" id="KW-0813">Transport</keyword>
<evidence type="ECO:0000256" key="8">
    <source>
        <dbReference type="ARBA" id="ARBA00022741"/>
    </source>
</evidence>
<evidence type="ECO:0000256" key="11">
    <source>
        <dbReference type="ARBA" id="ARBA00022842"/>
    </source>
</evidence>
<keyword evidence="7" id="KW-0677">Repeat</keyword>
<dbReference type="InterPro" id="IPR006121">
    <property type="entry name" value="HMA_dom"/>
</dbReference>
<dbReference type="Proteomes" id="UP001153678">
    <property type="component" value="Unassembled WGS sequence"/>
</dbReference>
<dbReference type="PRINTS" id="PR00943">
    <property type="entry name" value="CUATPASE"/>
</dbReference>
<feature type="domain" description="HMA" evidence="19">
    <location>
        <begin position="126"/>
        <end position="192"/>
    </location>
</feature>
<evidence type="ECO:0000256" key="17">
    <source>
        <dbReference type="ARBA" id="ARBA00080126"/>
    </source>
</evidence>
<name>A0A9W4T2M6_9GLOM</name>
<dbReference type="NCBIfam" id="TIGR01525">
    <property type="entry name" value="ATPase-IB_hvy"/>
    <property type="match status" value="1"/>
</dbReference>
<feature type="transmembrane region" description="Helical" evidence="18">
    <location>
        <begin position="911"/>
        <end position="935"/>
    </location>
</feature>
<dbReference type="InterPro" id="IPR027256">
    <property type="entry name" value="P-typ_ATPase_IB"/>
</dbReference>
<keyword evidence="16 18" id="KW-0472">Membrane</keyword>
<dbReference type="FunFam" id="2.70.150.10:FF:000002">
    <property type="entry name" value="Copper-transporting ATPase 1, putative"/>
    <property type="match status" value="1"/>
</dbReference>
<protein>
    <recommendedName>
        <fullName evidence="3">P-type Cu(+) transporter</fullName>
        <ecNumber evidence="3">7.2.2.8</ecNumber>
    </recommendedName>
    <alternativeName>
        <fullName evidence="17">Cu(2+)-ATPase</fullName>
    </alternativeName>
</protein>
<reference evidence="20" key="1">
    <citation type="submission" date="2022-08" db="EMBL/GenBank/DDBJ databases">
        <authorList>
            <person name="Kallberg Y."/>
            <person name="Tangrot J."/>
            <person name="Rosling A."/>
        </authorList>
    </citation>
    <scope>NUCLEOTIDE SEQUENCE</scope>
    <source>
        <strain evidence="20">Wild A</strain>
    </source>
</reference>
<dbReference type="Pfam" id="PF00403">
    <property type="entry name" value="HMA"/>
    <property type="match status" value="2"/>
</dbReference>
<dbReference type="Pfam" id="PF00702">
    <property type="entry name" value="Hydrolase"/>
    <property type="match status" value="1"/>
</dbReference>
<evidence type="ECO:0000256" key="15">
    <source>
        <dbReference type="ARBA" id="ARBA00023065"/>
    </source>
</evidence>
<dbReference type="SUPFAM" id="SSF55008">
    <property type="entry name" value="HMA, heavy metal-associated domain"/>
    <property type="match status" value="2"/>
</dbReference>
<evidence type="ECO:0000256" key="2">
    <source>
        <dbReference type="ARBA" id="ARBA00006024"/>
    </source>
</evidence>
<keyword evidence="21" id="KW-1185">Reference proteome</keyword>
<dbReference type="InterPro" id="IPR023299">
    <property type="entry name" value="ATPase_P-typ_cyto_dom_N"/>
</dbReference>
<evidence type="ECO:0000256" key="9">
    <source>
        <dbReference type="ARBA" id="ARBA00022796"/>
    </source>
</evidence>
<dbReference type="SFLD" id="SFLDF00027">
    <property type="entry name" value="p-type_atpase"/>
    <property type="match status" value="1"/>
</dbReference>
<evidence type="ECO:0000256" key="12">
    <source>
        <dbReference type="ARBA" id="ARBA00022967"/>
    </source>
</evidence>
<dbReference type="SFLD" id="SFLDS00003">
    <property type="entry name" value="Haloacid_Dehalogenase"/>
    <property type="match status" value="1"/>
</dbReference>
<dbReference type="NCBIfam" id="TIGR01494">
    <property type="entry name" value="ATPase_P-type"/>
    <property type="match status" value="1"/>
</dbReference>
<evidence type="ECO:0000256" key="6">
    <source>
        <dbReference type="ARBA" id="ARBA00022723"/>
    </source>
</evidence>
<dbReference type="GO" id="GO:0005507">
    <property type="term" value="F:copper ion binding"/>
    <property type="evidence" value="ECO:0007669"/>
    <property type="project" value="InterPro"/>
</dbReference>
<evidence type="ECO:0000256" key="18">
    <source>
        <dbReference type="RuleBase" id="RU362081"/>
    </source>
</evidence>
<evidence type="ECO:0000256" key="7">
    <source>
        <dbReference type="ARBA" id="ARBA00022737"/>
    </source>
</evidence>
<feature type="transmembrane region" description="Helical" evidence="18">
    <location>
        <begin position="220"/>
        <end position="241"/>
    </location>
</feature>
<dbReference type="InterPro" id="IPR006122">
    <property type="entry name" value="HMA_Cu_ion-bd"/>
</dbReference>
<dbReference type="EC" id="7.2.2.8" evidence="3"/>
<dbReference type="Pfam" id="PF00122">
    <property type="entry name" value="E1-E2_ATPase"/>
    <property type="match status" value="1"/>
</dbReference>
<evidence type="ECO:0000256" key="4">
    <source>
        <dbReference type="ARBA" id="ARBA00022448"/>
    </source>
</evidence>
<dbReference type="GO" id="GO:0016020">
    <property type="term" value="C:membrane"/>
    <property type="evidence" value="ECO:0007669"/>
    <property type="project" value="UniProtKB-SubCell"/>
</dbReference>
<evidence type="ECO:0000256" key="3">
    <source>
        <dbReference type="ARBA" id="ARBA00012517"/>
    </source>
</evidence>
<keyword evidence="11" id="KW-0460">Magnesium</keyword>
<dbReference type="FunFam" id="3.40.50.1000:FF:000144">
    <property type="entry name" value="copper-transporting ATPase 1 isoform X2"/>
    <property type="match status" value="1"/>
</dbReference>
<dbReference type="InterPro" id="IPR036163">
    <property type="entry name" value="HMA_dom_sf"/>
</dbReference>
<feature type="transmembrane region" description="Helical" evidence="18">
    <location>
        <begin position="534"/>
        <end position="554"/>
    </location>
</feature>
<dbReference type="InterPro" id="IPR044492">
    <property type="entry name" value="P_typ_ATPase_HD_dom"/>
</dbReference>
<dbReference type="PROSITE" id="PS01047">
    <property type="entry name" value="HMA_1"/>
    <property type="match status" value="2"/>
</dbReference>
<keyword evidence="10 18" id="KW-0067">ATP-binding</keyword>
<keyword evidence="14" id="KW-0186">Copper</keyword>
<dbReference type="InterPro" id="IPR001757">
    <property type="entry name" value="P_typ_ATPase"/>
</dbReference>
<keyword evidence="8 18" id="KW-0547">Nucleotide-binding</keyword>
<keyword evidence="12" id="KW-1278">Translocase</keyword>
<keyword evidence="9" id="KW-0187">Copper transport</keyword>
<dbReference type="InterPro" id="IPR023298">
    <property type="entry name" value="ATPase_P-typ_TM_dom_sf"/>
</dbReference>
<dbReference type="GO" id="GO:0012505">
    <property type="term" value="C:endomembrane system"/>
    <property type="evidence" value="ECO:0007669"/>
    <property type="project" value="UniProtKB-SubCell"/>
</dbReference>
<feature type="domain" description="HMA" evidence="19">
    <location>
        <begin position="12"/>
        <end position="80"/>
    </location>
</feature>
<dbReference type="OrthoDB" id="432719at2759"/>
<sequence length="968" mass="106833">MFDSENLNQKISKARVSLSGLTCASCVRSIEGALRNLPGLIPSSINVNLLTSNAILNFDENKLSIEKIEQAILGAGYGVEDIKVETGSLPIPKRAITINSNKKNDYKIPFENLDSSTQDENSIREVTTKLIVGGMTCASCVNTIQYSLESLPGVEYAHINLLTNEANIKHDLNQVGIRDLIKKVEDIGYEADLFKKDQTNNGNSIRHRAEKEQKLYRNRFLCSLLFAIPTFIIEMIFKMFLAHDNLIKEVFMHQLIPGLEVGTLILFIFATPVQFILGYPFYIKGFRSIWYSHQANMDTLVAIGTTVAYFSSILNVIIPIMHGDDNPGHQFFETTIFLITFIWLGRWMEAKVKGKTFETITKLMELQPEKATLITIIYDDNNNENFVEKEIDLELVQVGDILKVNPGARIPCDGKIFNGVTTLDESMLTGESIPVTKYVGDDVISATVNLSSMIWIKATRVGSDTTLSRIIQLVQEAQSSKKAPIEALADKIAQIFVPVVITIAIIDFIIWISLGISDRIPSDWIPENQGYQTFSLFFAISVLVIACPCAMGLASPTAIMVGTGLAARFGILIKGGGEAIEMAFKLDTIAFDKTGTLTYGKPKVVDTKILYEENSNSKREAREKKLLQIIGVVESSSDHPLAKAVSQYIEDSEKTSTSSNITLESVTETPGRGLQAIVRINNAETLDLLPNEKPSSTYNVFIGNVKWLQENGCVYPSNVSKNKASSTLRSWQESGYSIVLIGLSSQSSNGYILAQMGIADTPRPDAAKTVSELTARGIEVWMITGDNPVTAKTIAKQLGINNVLAEVTPEMKAEKIKWLQRRGITVKPPNKFLQLFKRNNFQTRRAIVAMIGDGINDSPALAQSDLPISISTASDVAIESASVILTRSTLTSLITLVTLAKAIIWRIRYNFLWAYVYNSLAIPIAAGVFFPIFKVGLRPELASLAMVVSSVSVVLSSLWLKKVKEPKY</sequence>
<dbReference type="NCBIfam" id="TIGR00003">
    <property type="entry name" value="copper ion binding protein"/>
    <property type="match status" value="2"/>
</dbReference>
<dbReference type="Gene3D" id="3.30.70.100">
    <property type="match status" value="2"/>
</dbReference>
<dbReference type="InterPro" id="IPR059000">
    <property type="entry name" value="ATPase_P-type_domA"/>
</dbReference>
<dbReference type="GO" id="GO:0043682">
    <property type="term" value="F:P-type divalent copper transporter activity"/>
    <property type="evidence" value="ECO:0007669"/>
    <property type="project" value="TreeGrafter"/>
</dbReference>
<comment type="similarity">
    <text evidence="2 18">Belongs to the cation transport ATPase (P-type) (TC 3.A.3) family. Type IB subfamily.</text>
</comment>
<feature type="transmembrane region" description="Helical" evidence="18">
    <location>
        <begin position="495"/>
        <end position="514"/>
    </location>
</feature>
<comment type="subcellular location">
    <subcellularLocation>
        <location evidence="1">Endomembrane system</location>
        <topology evidence="1">Multi-pass membrane protein</topology>
    </subcellularLocation>
    <subcellularLocation>
        <location evidence="18">Membrane</location>
    </subcellularLocation>
</comment>
<feature type="transmembrane region" description="Helical" evidence="18">
    <location>
        <begin position="941"/>
        <end position="960"/>
    </location>
</feature>
<evidence type="ECO:0000256" key="10">
    <source>
        <dbReference type="ARBA" id="ARBA00022840"/>
    </source>
</evidence>
<dbReference type="CDD" id="cd00371">
    <property type="entry name" value="HMA"/>
    <property type="match status" value="2"/>
</dbReference>
<feature type="transmembrane region" description="Helical" evidence="18">
    <location>
        <begin position="300"/>
        <end position="322"/>
    </location>
</feature>
<feature type="transmembrane region" description="Helical" evidence="18">
    <location>
        <begin position="261"/>
        <end position="279"/>
    </location>
</feature>
<evidence type="ECO:0000256" key="14">
    <source>
        <dbReference type="ARBA" id="ARBA00023008"/>
    </source>
</evidence>
<dbReference type="SUPFAM" id="SSF81665">
    <property type="entry name" value="Calcium ATPase, transmembrane domain M"/>
    <property type="match status" value="1"/>
</dbReference>
<dbReference type="InterPro" id="IPR036412">
    <property type="entry name" value="HAD-like_sf"/>
</dbReference>
<dbReference type="SUPFAM" id="SSF81660">
    <property type="entry name" value="Metal cation-transporting ATPase, ATP-binding domain N"/>
    <property type="match status" value="1"/>
</dbReference>
<dbReference type="Gene3D" id="3.40.1110.10">
    <property type="entry name" value="Calcium-transporting ATPase, cytoplasmic domain N"/>
    <property type="match status" value="2"/>
</dbReference>
<dbReference type="Gene3D" id="2.70.150.10">
    <property type="entry name" value="Calcium-transporting ATPase, cytoplasmic transduction domain A"/>
    <property type="match status" value="1"/>
</dbReference>
<dbReference type="SUPFAM" id="SSF81653">
    <property type="entry name" value="Calcium ATPase, transduction domain A"/>
    <property type="match status" value="1"/>
</dbReference>
<keyword evidence="13 18" id="KW-1133">Transmembrane helix</keyword>
<dbReference type="PROSITE" id="PS00154">
    <property type="entry name" value="ATPASE_E1_E2"/>
    <property type="match status" value="1"/>
</dbReference>
<proteinExistence type="inferred from homology"/>
<dbReference type="SFLD" id="SFLDG00002">
    <property type="entry name" value="C1.7:_P-type_atpase_like"/>
    <property type="match status" value="1"/>
</dbReference>
<keyword evidence="15" id="KW-0406">Ion transport</keyword>
<evidence type="ECO:0000256" key="16">
    <source>
        <dbReference type="ARBA" id="ARBA00023136"/>
    </source>
</evidence>
<evidence type="ECO:0000259" key="19">
    <source>
        <dbReference type="PROSITE" id="PS50846"/>
    </source>
</evidence>
<keyword evidence="5 18" id="KW-0812">Transmembrane</keyword>
<dbReference type="EMBL" id="CAMKVN010006378">
    <property type="protein sequence ID" value="CAI2190200.1"/>
    <property type="molecule type" value="Genomic_DNA"/>
</dbReference>
<comment type="caution">
    <text evidence="20">The sequence shown here is derived from an EMBL/GenBank/DDBJ whole genome shotgun (WGS) entry which is preliminary data.</text>
</comment>
<dbReference type="GO" id="GO:0055070">
    <property type="term" value="P:copper ion homeostasis"/>
    <property type="evidence" value="ECO:0007669"/>
    <property type="project" value="TreeGrafter"/>
</dbReference>
<dbReference type="InterPro" id="IPR023214">
    <property type="entry name" value="HAD_sf"/>
</dbReference>
<dbReference type="GO" id="GO:0005524">
    <property type="term" value="F:ATP binding"/>
    <property type="evidence" value="ECO:0007669"/>
    <property type="project" value="UniProtKB-UniRule"/>
</dbReference>
<evidence type="ECO:0000256" key="5">
    <source>
        <dbReference type="ARBA" id="ARBA00022692"/>
    </source>
</evidence>
<feature type="transmembrane region" description="Helical" evidence="18">
    <location>
        <begin position="328"/>
        <end position="345"/>
    </location>
</feature>
<dbReference type="PANTHER" id="PTHR43520">
    <property type="entry name" value="ATP7, ISOFORM B"/>
    <property type="match status" value="1"/>
</dbReference>
<dbReference type="AlphaFoldDB" id="A0A9W4T2M6"/>
<accession>A0A9W4T2M6</accession>
<dbReference type="CDD" id="cd02094">
    <property type="entry name" value="P-type_ATPase_Cu-like"/>
    <property type="match status" value="1"/>
</dbReference>
<gene>
    <name evidence="20" type="ORF">FWILDA_LOCUS14456</name>
</gene>
<dbReference type="InterPro" id="IPR018303">
    <property type="entry name" value="ATPase_P-typ_P_site"/>
</dbReference>
<keyword evidence="6 18" id="KW-0479">Metal-binding</keyword>
<dbReference type="PANTHER" id="PTHR43520:SF8">
    <property type="entry name" value="P-TYPE CU(+) TRANSPORTER"/>
    <property type="match status" value="1"/>
</dbReference>
<organism evidence="20 21">
    <name type="scientific">Funneliformis geosporum</name>
    <dbReference type="NCBI Taxonomy" id="1117311"/>
    <lineage>
        <taxon>Eukaryota</taxon>
        <taxon>Fungi</taxon>
        <taxon>Fungi incertae sedis</taxon>
        <taxon>Mucoromycota</taxon>
        <taxon>Glomeromycotina</taxon>
        <taxon>Glomeromycetes</taxon>
        <taxon>Glomerales</taxon>
        <taxon>Glomeraceae</taxon>
        <taxon>Funneliformis</taxon>
    </lineage>
</organism>
<dbReference type="PRINTS" id="PR00119">
    <property type="entry name" value="CATATPASE"/>
</dbReference>
<dbReference type="Gene3D" id="3.40.50.1000">
    <property type="entry name" value="HAD superfamily/HAD-like"/>
    <property type="match status" value="1"/>
</dbReference>
<dbReference type="InterPro" id="IPR008250">
    <property type="entry name" value="ATPase_P-typ_transduc_dom_A_sf"/>
</dbReference>
<dbReference type="SUPFAM" id="SSF56784">
    <property type="entry name" value="HAD-like"/>
    <property type="match status" value="1"/>
</dbReference>
<evidence type="ECO:0000313" key="21">
    <source>
        <dbReference type="Proteomes" id="UP001153678"/>
    </source>
</evidence>
<evidence type="ECO:0000313" key="20">
    <source>
        <dbReference type="EMBL" id="CAI2190200.1"/>
    </source>
</evidence>